<evidence type="ECO:0000313" key="3">
    <source>
        <dbReference type="Proteomes" id="UP000789390"/>
    </source>
</evidence>
<dbReference type="InterPro" id="IPR026983">
    <property type="entry name" value="DHC"/>
</dbReference>
<reference evidence="2" key="1">
    <citation type="submission" date="2021-11" db="EMBL/GenBank/DDBJ databases">
        <authorList>
            <person name="Schell T."/>
        </authorList>
    </citation>
    <scope>NUCLEOTIDE SEQUENCE</scope>
    <source>
        <strain evidence="2">M5</strain>
    </source>
</reference>
<feature type="domain" description="Dynein heavy chain tail" evidence="1">
    <location>
        <begin position="95"/>
        <end position="582"/>
    </location>
</feature>
<gene>
    <name evidence="2" type="ORF">DGAL_LOCUS1503</name>
</gene>
<proteinExistence type="predicted"/>
<dbReference type="Proteomes" id="UP000789390">
    <property type="component" value="Unassembled WGS sequence"/>
</dbReference>
<dbReference type="Pfam" id="PF08385">
    <property type="entry name" value="DHC_N1"/>
    <property type="match status" value="1"/>
</dbReference>
<dbReference type="PANTHER" id="PTHR22878:SF70">
    <property type="entry name" value="DYNEIN HEAVY CHAIN 2, AXONEMAL"/>
    <property type="match status" value="1"/>
</dbReference>
<comment type="caution">
    <text evidence="2">The sequence shown here is derived from an EMBL/GenBank/DDBJ whole genome shotgun (WGS) entry which is preliminary data.</text>
</comment>
<dbReference type="GO" id="GO:0051959">
    <property type="term" value="F:dynein light intermediate chain binding"/>
    <property type="evidence" value="ECO:0007669"/>
    <property type="project" value="InterPro"/>
</dbReference>
<name>A0A8J2WAC7_9CRUS</name>
<keyword evidence="3" id="KW-1185">Reference proteome</keyword>
<evidence type="ECO:0000259" key="1">
    <source>
        <dbReference type="Pfam" id="PF08385"/>
    </source>
</evidence>
<dbReference type="EMBL" id="CAKKLH010000017">
    <property type="protein sequence ID" value="CAH0099369.1"/>
    <property type="molecule type" value="Genomic_DNA"/>
</dbReference>
<protein>
    <recommendedName>
        <fullName evidence="1">Dynein heavy chain tail domain-containing protein</fullName>
    </recommendedName>
</protein>
<evidence type="ECO:0000313" key="2">
    <source>
        <dbReference type="EMBL" id="CAH0099369.1"/>
    </source>
</evidence>
<accession>A0A8J2WAC7</accession>
<dbReference type="InterPro" id="IPR013594">
    <property type="entry name" value="Dynein_heavy_tail"/>
</dbReference>
<organism evidence="2 3">
    <name type="scientific">Daphnia galeata</name>
    <dbReference type="NCBI Taxonomy" id="27404"/>
    <lineage>
        <taxon>Eukaryota</taxon>
        <taxon>Metazoa</taxon>
        <taxon>Ecdysozoa</taxon>
        <taxon>Arthropoda</taxon>
        <taxon>Crustacea</taxon>
        <taxon>Branchiopoda</taxon>
        <taxon>Diplostraca</taxon>
        <taxon>Cladocera</taxon>
        <taxon>Anomopoda</taxon>
        <taxon>Daphniidae</taxon>
        <taxon>Daphnia</taxon>
    </lineage>
</organism>
<sequence length="1008" mass="116879">MELSKLNIKGLSLLLQKVYLPMMEHLARNDSNQEWLDTLTDFQELLVNFLLLIEDRDLTKVENPIKPKSMSKGFPTNFPSLRDESIFWQKQLVDLSHQQQWMVQNWGEVTVEAESSLRQVHYTLKLFRLVRDPIQIFSENRSIERIDHYVKSLASALKAVILQPSTKSGIHSKFSDLIASNTHILARWMLHVLRPTNLLKPEVELVVNALKVWEFQWGDSKLEVVSKLTQPEFNAMFLATRTVLDSISTVQSLIKETQALKEMTEQIDDYFARQRLGDAIHDNLEKRISNLEIRLFLVDNHEEFQEFVQSHQAAQKVTEVEIKSTIKHVLDAHTSFEGLKLLRKIIDKSQSLAGTHSGALNEFLEQNQREQLNRLSTEIRLIRRGFDMTDFLNEKEVAENVDMAQRLFERRLLYHRVKIALLTIFPHPNDWDETAASTKIKEQYIELAKYLKSTEDKLHNKWFSTVQKRANKAMAQPILKKTAKGYVTTLQDTLQTIWDETRLFLQTRFQVPHVCHILLMQKPDLIHHNRAIVAILERLASVVEKLTPFEFVVLTSCYSSVEDGLNLGTTHVTWPSLCLANYIQELMESVERFQGMAEDVSLISTVLDKRIAQINDFQLLVETHHELNPVMGGGGPLSADQFFKKLSQSGDEFFLSVRRIVSELPPILLQVESIVCNSQTGSAPELQNYYDYWREKIYAAILKAVQTRLFEALSNLLENGPAQFVIQLSLRDAKVVVEPDLESIERDISSISHHWIERSSLVPEWQEGSCNALPVDQRSLYDRLSHEPLLKVTLQRDQEHCKNLVSKLKGIIDRWKDCAELWSVNKVEACEKLRQTSPTLSQYDEQMQHYRNYWSERVNAMEAQVVTSCVTLQMKQLKMAAIEHTREWIRQLGATWLAATKEKLERVEELIKVRHSQVDGSTDIDCEILMIEVQESWHRLYHYNVIVPEENKKKFKGVYKMRRISTKLKAVQFNPKKTKGKDAILNERATDVEKFRLGHPRKHEGPVE</sequence>
<dbReference type="AlphaFoldDB" id="A0A8J2WAC7"/>
<dbReference type="GO" id="GO:0045505">
    <property type="term" value="F:dynein intermediate chain binding"/>
    <property type="evidence" value="ECO:0007669"/>
    <property type="project" value="InterPro"/>
</dbReference>
<dbReference type="GO" id="GO:0007018">
    <property type="term" value="P:microtubule-based movement"/>
    <property type="evidence" value="ECO:0007669"/>
    <property type="project" value="InterPro"/>
</dbReference>
<dbReference type="OrthoDB" id="64868at2759"/>
<dbReference type="PANTHER" id="PTHR22878">
    <property type="entry name" value="DYNEIN HEAVY CHAIN 6, AXONEMAL-LIKE-RELATED"/>
    <property type="match status" value="1"/>
</dbReference>
<dbReference type="GO" id="GO:0030286">
    <property type="term" value="C:dynein complex"/>
    <property type="evidence" value="ECO:0007669"/>
    <property type="project" value="InterPro"/>
</dbReference>